<dbReference type="AlphaFoldDB" id="A0A0K9Q5G9"/>
<gene>
    <name evidence="4" type="ORF">ZOSMA_10G00250</name>
</gene>
<dbReference type="PANTHER" id="PTHR15837">
    <property type="entry name" value="RAN GUANINE NUCLEOTIDE RELEASE FACTOR"/>
    <property type="match status" value="1"/>
</dbReference>
<dbReference type="OrthoDB" id="10255285at2759"/>
<keyword evidence="2" id="KW-0813">Transport</keyword>
<keyword evidence="5" id="KW-1185">Reference proteome</keyword>
<protein>
    <submittedName>
        <fullName evidence="4">RAN guanine nucleotide release factor</fullName>
    </submittedName>
</protein>
<name>A0A0K9Q5G9_ZOSMR</name>
<evidence type="ECO:0000256" key="2">
    <source>
        <dbReference type="ARBA" id="ARBA00022448"/>
    </source>
</evidence>
<dbReference type="Gene3D" id="3.40.1000.10">
    <property type="entry name" value="Mog1/PsbP, alpha/beta/alpha sandwich"/>
    <property type="match status" value="1"/>
</dbReference>
<dbReference type="EMBL" id="LFYR01000113">
    <property type="protein sequence ID" value="KMZ75757.1"/>
    <property type="molecule type" value="Genomic_DNA"/>
</dbReference>
<dbReference type="PANTHER" id="PTHR15837:SF0">
    <property type="entry name" value="RAN GUANINE NUCLEOTIDE RELEASE FACTOR"/>
    <property type="match status" value="1"/>
</dbReference>
<dbReference type="OMA" id="ECSSAWM"/>
<evidence type="ECO:0000256" key="1">
    <source>
        <dbReference type="ARBA" id="ARBA00010307"/>
    </source>
</evidence>
<dbReference type="InterPro" id="IPR007681">
    <property type="entry name" value="Mog1"/>
</dbReference>
<accession>A0A0K9Q5G9</accession>
<dbReference type="SUPFAM" id="SSF55724">
    <property type="entry name" value="Mog1p/PsbP-like"/>
    <property type="match status" value="1"/>
</dbReference>
<dbReference type="GO" id="GO:0015031">
    <property type="term" value="P:protein transport"/>
    <property type="evidence" value="ECO:0007669"/>
    <property type="project" value="UniProtKB-KW"/>
</dbReference>
<dbReference type="InterPro" id="IPR016123">
    <property type="entry name" value="Mog1/PsbP_a/b/a-sand"/>
</dbReference>
<evidence type="ECO:0000313" key="5">
    <source>
        <dbReference type="Proteomes" id="UP000036987"/>
    </source>
</evidence>
<dbReference type="Pfam" id="PF04603">
    <property type="entry name" value="Mog1"/>
    <property type="match status" value="1"/>
</dbReference>
<dbReference type="GO" id="GO:0005634">
    <property type="term" value="C:nucleus"/>
    <property type="evidence" value="ECO:0000318"/>
    <property type="project" value="GO_Central"/>
</dbReference>
<comment type="similarity">
    <text evidence="1">Belongs to the MOG1 family.</text>
</comment>
<dbReference type="GO" id="GO:0005085">
    <property type="term" value="F:guanyl-nucleotide exchange factor activity"/>
    <property type="evidence" value="ECO:0000318"/>
    <property type="project" value="GO_Central"/>
</dbReference>
<comment type="caution">
    <text evidence="4">The sequence shown here is derived from an EMBL/GenBank/DDBJ whole genome shotgun (WGS) entry which is preliminary data.</text>
</comment>
<dbReference type="GO" id="GO:0031267">
    <property type="term" value="F:small GTPase binding"/>
    <property type="evidence" value="ECO:0000318"/>
    <property type="project" value="GO_Central"/>
</dbReference>
<evidence type="ECO:0000256" key="3">
    <source>
        <dbReference type="ARBA" id="ARBA00022927"/>
    </source>
</evidence>
<organism evidence="4 5">
    <name type="scientific">Zostera marina</name>
    <name type="common">Eelgrass</name>
    <dbReference type="NCBI Taxonomy" id="29655"/>
    <lineage>
        <taxon>Eukaryota</taxon>
        <taxon>Viridiplantae</taxon>
        <taxon>Streptophyta</taxon>
        <taxon>Embryophyta</taxon>
        <taxon>Tracheophyta</taxon>
        <taxon>Spermatophyta</taxon>
        <taxon>Magnoliopsida</taxon>
        <taxon>Liliopsida</taxon>
        <taxon>Zosteraceae</taxon>
        <taxon>Zostera</taxon>
    </lineage>
</organism>
<dbReference type="Proteomes" id="UP000036987">
    <property type="component" value="Unassembled WGS sequence"/>
</dbReference>
<keyword evidence="3" id="KW-0653">Protein transport</keyword>
<evidence type="ECO:0000313" key="4">
    <source>
        <dbReference type="EMBL" id="KMZ75757.1"/>
    </source>
</evidence>
<dbReference type="STRING" id="29655.A0A0K9Q5G9"/>
<reference evidence="5" key="1">
    <citation type="journal article" date="2016" name="Nature">
        <title>The genome of the seagrass Zostera marina reveals angiosperm adaptation to the sea.</title>
        <authorList>
            <person name="Olsen J.L."/>
            <person name="Rouze P."/>
            <person name="Verhelst B."/>
            <person name="Lin Y.-C."/>
            <person name="Bayer T."/>
            <person name="Collen J."/>
            <person name="Dattolo E."/>
            <person name="De Paoli E."/>
            <person name="Dittami S."/>
            <person name="Maumus F."/>
            <person name="Michel G."/>
            <person name="Kersting A."/>
            <person name="Lauritano C."/>
            <person name="Lohaus R."/>
            <person name="Toepel M."/>
            <person name="Tonon T."/>
            <person name="Vanneste K."/>
            <person name="Amirebrahimi M."/>
            <person name="Brakel J."/>
            <person name="Bostroem C."/>
            <person name="Chovatia M."/>
            <person name="Grimwood J."/>
            <person name="Jenkins J.W."/>
            <person name="Jueterbock A."/>
            <person name="Mraz A."/>
            <person name="Stam W.T."/>
            <person name="Tice H."/>
            <person name="Bornberg-Bauer E."/>
            <person name="Green P.J."/>
            <person name="Pearson G.A."/>
            <person name="Procaccini G."/>
            <person name="Duarte C.M."/>
            <person name="Schmutz J."/>
            <person name="Reusch T.B.H."/>
            <person name="Van de Peer Y."/>
        </authorList>
    </citation>
    <scope>NUCLEOTIDE SEQUENCE [LARGE SCALE GENOMIC DNA]</scope>
    <source>
        <strain evidence="5">cv. Finnish</strain>
    </source>
</reference>
<sequence length="201" mass="21754">MGETSVERFLFGRSISSHFPLRFQDVSDVRQVPDHQEAFVDADRDESILFELLDLKNNVADDESATWFLRDLATEQDADENLVIEHSSSVETVSLHSGYPPATITTAVGQMAVSKGKDGNDARNIVRVYAANMRLKEVGTDVLITANEPISINPLSGSAKTVSAGPAVPAVLSGCLPIAEVFKFAVTSFKVHDWDLFGAGS</sequence>
<proteinExistence type="inferred from homology"/>